<reference evidence="3" key="1">
    <citation type="submission" date="2012-12" db="EMBL/GenBank/DDBJ databases">
        <authorList>
            <person name="Hellsten U."/>
            <person name="Grimwood J."/>
            <person name="Chapman J.A."/>
            <person name="Shapiro H."/>
            <person name="Aerts A."/>
            <person name="Otillar R.P."/>
            <person name="Terry A.Y."/>
            <person name="Boore J.L."/>
            <person name="Simakov O."/>
            <person name="Marletaz F."/>
            <person name="Cho S.-J."/>
            <person name="Edsinger-Gonzales E."/>
            <person name="Havlak P."/>
            <person name="Kuo D.-H."/>
            <person name="Larsson T."/>
            <person name="Lv J."/>
            <person name="Arendt D."/>
            <person name="Savage R."/>
            <person name="Osoegawa K."/>
            <person name="de Jong P."/>
            <person name="Lindberg D.R."/>
            <person name="Seaver E.C."/>
            <person name="Weisblat D.A."/>
            <person name="Putnam N.H."/>
            <person name="Grigoriev I.V."/>
            <person name="Rokhsar D.S."/>
        </authorList>
    </citation>
    <scope>NUCLEOTIDE SEQUENCE</scope>
</reference>
<dbReference type="EMBL" id="KB096633">
    <property type="protein sequence ID" value="ESO03309.1"/>
    <property type="molecule type" value="Genomic_DNA"/>
</dbReference>
<dbReference type="GeneID" id="20204600"/>
<reference evidence="2" key="3">
    <citation type="submission" date="2015-06" db="UniProtKB">
        <authorList>
            <consortium name="EnsemblMetazoa"/>
        </authorList>
    </citation>
    <scope>IDENTIFICATION</scope>
</reference>
<evidence type="ECO:0000313" key="1">
    <source>
        <dbReference type="EMBL" id="ESO03309.1"/>
    </source>
</evidence>
<name>T1F701_HELRO</name>
<dbReference type="InterPro" id="IPR005049">
    <property type="entry name" value="STL-like"/>
</dbReference>
<dbReference type="EnsemblMetazoa" id="HelroT173594">
    <property type="protein sequence ID" value="HelroP173594"/>
    <property type="gene ID" value="HelroG173594"/>
</dbReference>
<dbReference type="EMBL" id="AMQM01004605">
    <property type="status" value="NOT_ANNOTATED_CDS"/>
    <property type="molecule type" value="Genomic_DNA"/>
</dbReference>
<dbReference type="OMA" id="THIEKCI"/>
<organism evidence="2 3">
    <name type="scientific">Helobdella robusta</name>
    <name type="common">Californian leech</name>
    <dbReference type="NCBI Taxonomy" id="6412"/>
    <lineage>
        <taxon>Eukaryota</taxon>
        <taxon>Metazoa</taxon>
        <taxon>Spiralia</taxon>
        <taxon>Lophotrochozoa</taxon>
        <taxon>Annelida</taxon>
        <taxon>Clitellata</taxon>
        <taxon>Hirudinea</taxon>
        <taxon>Rhynchobdellida</taxon>
        <taxon>Glossiphoniidae</taxon>
        <taxon>Helobdella</taxon>
    </lineage>
</organism>
<dbReference type="AlphaFoldDB" id="T1F701"/>
<dbReference type="RefSeq" id="XP_009018457.1">
    <property type="nucleotide sequence ID" value="XM_009020209.1"/>
</dbReference>
<accession>T1F701</accession>
<dbReference type="KEGG" id="hro:HELRODRAFT_173594"/>
<dbReference type="Proteomes" id="UP000015101">
    <property type="component" value="Unassembled WGS sequence"/>
</dbReference>
<proteinExistence type="predicted"/>
<dbReference type="STRING" id="6412.T1F701"/>
<protein>
    <submittedName>
        <fullName evidence="1 2">Uncharacterized protein</fullName>
    </submittedName>
</protein>
<evidence type="ECO:0000313" key="3">
    <source>
        <dbReference type="Proteomes" id="UP000015101"/>
    </source>
</evidence>
<dbReference type="PANTHER" id="PTHR31362:SF0">
    <property type="entry name" value="EXOSTOSIN DOMAIN-CONTAINING PROTEIN-RELATED"/>
    <property type="match status" value="1"/>
</dbReference>
<keyword evidence="3" id="KW-1185">Reference proteome</keyword>
<reference evidence="1 3" key="2">
    <citation type="journal article" date="2013" name="Nature">
        <title>Insights into bilaterian evolution from three spiralian genomes.</title>
        <authorList>
            <person name="Simakov O."/>
            <person name="Marletaz F."/>
            <person name="Cho S.J."/>
            <person name="Edsinger-Gonzales E."/>
            <person name="Havlak P."/>
            <person name="Hellsten U."/>
            <person name="Kuo D.H."/>
            <person name="Larsson T."/>
            <person name="Lv J."/>
            <person name="Arendt D."/>
            <person name="Savage R."/>
            <person name="Osoegawa K."/>
            <person name="de Jong P."/>
            <person name="Grimwood J."/>
            <person name="Chapman J.A."/>
            <person name="Shapiro H."/>
            <person name="Aerts A."/>
            <person name="Otillar R.P."/>
            <person name="Terry A.Y."/>
            <person name="Boore J.L."/>
            <person name="Grigoriev I.V."/>
            <person name="Lindberg D.R."/>
            <person name="Seaver E.C."/>
            <person name="Weisblat D.A."/>
            <person name="Putnam N.H."/>
            <person name="Rokhsar D.S."/>
        </authorList>
    </citation>
    <scope>NUCLEOTIDE SEQUENCE</scope>
</reference>
<sequence length="480" mass="56135">MYSTCSFWFLPVFEPTLKDNHGNGERFYKCFVQWALWQLDCYISVYWQNYLAHDFETLNVSSYCQKFIDSFTSCKNSTTHIEKCILKNAKIFFSNDSITKLTHWFEALNLLNFQLKRSDSTSVCLTNSSMILHPVRHHSFENHIEYNNANLNISQLYYTKTCSENVSAFMNLTKVINLAKPWIQQPNVLLLIVFNYPHFEIIPLLESIHRPLYPYILYCGSEMLKRNLTLLYRLSFVTYNQPYGHNAGAFNYQCIMKAIRMGYDLDGIFLIADDIFIKTELIKVPTKNNKFCTSGILGNLKLMKQCSSLTNCSNPMTWIWWGGFRSGLHRMFWDWSELGERHPDLKLALQRLQNVTGGEMRMYGNTGDIAFLSKKYFKTAYKLLHLFLKYGLFLEIAIPTVLNSVTTNEDVYNLAGHMDWSNNRHNPYHFIKNATMYNKHFAHPMKLSCVLNKDKKCLKMYCNCLLPYLHDPKQGLCTSI</sequence>
<dbReference type="eggNOG" id="ENOG502SBKB">
    <property type="taxonomic scope" value="Eukaryota"/>
</dbReference>
<dbReference type="CTD" id="20204600"/>
<evidence type="ECO:0000313" key="2">
    <source>
        <dbReference type="EnsemblMetazoa" id="HelroP173594"/>
    </source>
</evidence>
<dbReference type="InParanoid" id="T1F701"/>
<dbReference type="OrthoDB" id="6019889at2759"/>
<dbReference type="PANTHER" id="PTHR31362">
    <property type="entry name" value="GLYCOSYLTRANSFERASE STELLO1-RELATED"/>
    <property type="match status" value="1"/>
</dbReference>
<dbReference type="HOGENOM" id="CLU_039105_0_0_1"/>
<gene>
    <name evidence="2" type="primary">20204600</name>
    <name evidence="1" type="ORF">HELRODRAFT_173594</name>
</gene>